<feature type="region of interest" description="Disordered" evidence="11">
    <location>
        <begin position="138"/>
        <end position="228"/>
    </location>
</feature>
<name>A0A9W4HN56_PENOL</name>
<evidence type="ECO:0000313" key="13">
    <source>
        <dbReference type="EMBL" id="CAG8066035.1"/>
    </source>
</evidence>
<dbReference type="Gene3D" id="2.40.50.100">
    <property type="match status" value="1"/>
</dbReference>
<dbReference type="GO" id="GO:0004149">
    <property type="term" value="F:dihydrolipoyllysine-residue succinyltransferase activity"/>
    <property type="evidence" value="ECO:0007669"/>
    <property type="project" value="UniProtKB-EC"/>
</dbReference>
<comment type="caution">
    <text evidence="13">The sequence shown here is derived from an EMBL/GenBank/DDBJ whole genome shotgun (WGS) entry which is preliminary data.</text>
</comment>
<dbReference type="SUPFAM" id="SSF52777">
    <property type="entry name" value="CoA-dependent acyltransferases"/>
    <property type="match status" value="1"/>
</dbReference>
<evidence type="ECO:0000256" key="3">
    <source>
        <dbReference type="ARBA" id="ARBA00007317"/>
    </source>
</evidence>
<evidence type="ECO:0000256" key="2">
    <source>
        <dbReference type="ARBA" id="ARBA00005145"/>
    </source>
</evidence>
<dbReference type="Gene3D" id="3.30.559.10">
    <property type="entry name" value="Chloramphenicol acetyltransferase-like domain"/>
    <property type="match status" value="1"/>
</dbReference>
<feature type="compositionally biased region" description="Basic and acidic residues" evidence="11">
    <location>
        <begin position="181"/>
        <end position="196"/>
    </location>
</feature>
<gene>
    <name evidence="13" type="ORF">POLS_LOCUS3681</name>
</gene>
<keyword evidence="14" id="KW-1185">Reference proteome</keyword>
<evidence type="ECO:0000256" key="7">
    <source>
        <dbReference type="ARBA" id="ARBA00022823"/>
    </source>
</evidence>
<evidence type="ECO:0000256" key="10">
    <source>
        <dbReference type="ARBA" id="ARBA00032406"/>
    </source>
</evidence>
<dbReference type="InterPro" id="IPR006255">
    <property type="entry name" value="SucB"/>
</dbReference>
<dbReference type="Pfam" id="PF00364">
    <property type="entry name" value="Biotin_lipoyl"/>
    <property type="match status" value="1"/>
</dbReference>
<dbReference type="InterPro" id="IPR023213">
    <property type="entry name" value="CAT-like_dom_sf"/>
</dbReference>
<keyword evidence="8" id="KW-0809">Transit peptide</keyword>
<evidence type="ECO:0000259" key="12">
    <source>
        <dbReference type="PROSITE" id="PS50968"/>
    </source>
</evidence>
<comment type="pathway">
    <text evidence="2">Amino-acid degradation; L-lysine degradation via saccharopine pathway; glutaryl-CoA from L-lysine: step 6/6.</text>
</comment>
<keyword evidence="6" id="KW-0808">Transferase</keyword>
<dbReference type="InterPro" id="IPR011053">
    <property type="entry name" value="Single_hybrid_motif"/>
</dbReference>
<evidence type="ECO:0000256" key="4">
    <source>
        <dbReference type="ARBA" id="ARBA00012945"/>
    </source>
</evidence>
<dbReference type="PANTHER" id="PTHR43416:SF5">
    <property type="entry name" value="DIHYDROLIPOYLLYSINE-RESIDUE SUCCINYLTRANSFERASE COMPONENT OF 2-OXOGLUTARATE DEHYDROGENASE COMPLEX, MITOCHONDRIAL"/>
    <property type="match status" value="1"/>
</dbReference>
<dbReference type="GO" id="GO:0045252">
    <property type="term" value="C:oxoglutarate dehydrogenase complex"/>
    <property type="evidence" value="ECO:0007669"/>
    <property type="project" value="InterPro"/>
</dbReference>
<dbReference type="Proteomes" id="UP001153618">
    <property type="component" value="Unassembled WGS sequence"/>
</dbReference>
<dbReference type="SUPFAM" id="SSF51230">
    <property type="entry name" value="Single hybrid motif"/>
    <property type="match status" value="1"/>
</dbReference>
<dbReference type="GO" id="GO:0006099">
    <property type="term" value="P:tricarboxylic acid cycle"/>
    <property type="evidence" value="ECO:0007669"/>
    <property type="project" value="UniProtKB-KW"/>
</dbReference>
<feature type="compositionally biased region" description="Low complexity" evidence="11">
    <location>
        <begin position="197"/>
        <end position="207"/>
    </location>
</feature>
<protein>
    <recommendedName>
        <fullName evidence="4">dihydrolipoyllysine-residue succinyltransferase</fullName>
        <ecNumber evidence="4">2.3.1.61</ecNumber>
    </recommendedName>
    <alternativeName>
        <fullName evidence="10">2-oxoglutarate dehydrogenase complex component E2</fullName>
    </alternativeName>
</protein>
<dbReference type="EMBL" id="CAJVOS010000018">
    <property type="protein sequence ID" value="CAG8066035.1"/>
    <property type="molecule type" value="Genomic_DNA"/>
</dbReference>
<feature type="domain" description="Lipoyl-binding" evidence="12">
    <location>
        <begin position="62"/>
        <end position="137"/>
    </location>
</feature>
<dbReference type="InterPro" id="IPR001078">
    <property type="entry name" value="2-oxoacid_DH_actylTfrase"/>
</dbReference>
<keyword evidence="7" id="KW-0450">Lipoyl</keyword>
<dbReference type="EC" id="2.3.1.61" evidence="4"/>
<dbReference type="GO" id="GO:0005739">
    <property type="term" value="C:mitochondrion"/>
    <property type="evidence" value="ECO:0007669"/>
    <property type="project" value="TreeGrafter"/>
</dbReference>
<feature type="compositionally biased region" description="Low complexity" evidence="11">
    <location>
        <begin position="164"/>
        <end position="179"/>
    </location>
</feature>
<dbReference type="NCBIfam" id="NF004309">
    <property type="entry name" value="PRK05704.1"/>
    <property type="match status" value="1"/>
</dbReference>
<organism evidence="13 14">
    <name type="scientific">Penicillium olsonii</name>
    <dbReference type="NCBI Taxonomy" id="99116"/>
    <lineage>
        <taxon>Eukaryota</taxon>
        <taxon>Fungi</taxon>
        <taxon>Dikarya</taxon>
        <taxon>Ascomycota</taxon>
        <taxon>Pezizomycotina</taxon>
        <taxon>Eurotiomycetes</taxon>
        <taxon>Eurotiomycetidae</taxon>
        <taxon>Eurotiales</taxon>
        <taxon>Aspergillaceae</taxon>
        <taxon>Penicillium</taxon>
    </lineage>
</organism>
<keyword evidence="5" id="KW-0816">Tricarboxylic acid cycle</keyword>
<dbReference type="InterPro" id="IPR000089">
    <property type="entry name" value="Biotin_lipoyl"/>
</dbReference>
<sequence length="454" mass="50194">MASRWTSRQLSRLPMRLPRAPRRYIGPQPKGLHTPFTHQSRLANPGLPFRCFTTSLRRHESNIVVRVPPMAESITEGTLSQFSKSIGDFIEMDEEFATIETDKIDVSVNATQSGIIQQLLVAEGDVVTVDQAIAEIQPGDKHVKNLPKEDSPKPSPTKGEEQHSSTQTTQPSIPSSPTEHVASELPKDTPEREASKHAASAKNSAPSQTSEVSHAFQGYMPSRAEEKVKMTRIRKRTAQRLKESQNTAAFLTTFNEVDMSRLLDFRKKNKEAVLEKHGVKLGMMGSMARASVLALKEIPAANASIENDDIVYRDYVDLSVAASIPKGLVTPVLRNIESMSILQIEQGIAELVKKARDGKLTMDDLNGGSFTISNSGIWGSLFGTPIINLPQTAVLGTYGIQDRPIAVNGQVEIRPMMYVALTYDHRIIDGREAVKFLVLIKNYLENPETMLLDL</sequence>
<evidence type="ECO:0000256" key="9">
    <source>
        <dbReference type="ARBA" id="ARBA00023315"/>
    </source>
</evidence>
<dbReference type="OrthoDB" id="5391403at2759"/>
<evidence type="ECO:0000256" key="11">
    <source>
        <dbReference type="SAM" id="MobiDB-lite"/>
    </source>
</evidence>
<dbReference type="CDD" id="cd06849">
    <property type="entry name" value="lipoyl_domain"/>
    <property type="match status" value="1"/>
</dbReference>
<evidence type="ECO:0000256" key="5">
    <source>
        <dbReference type="ARBA" id="ARBA00022532"/>
    </source>
</evidence>
<evidence type="ECO:0000256" key="6">
    <source>
        <dbReference type="ARBA" id="ARBA00022679"/>
    </source>
</evidence>
<evidence type="ECO:0000256" key="8">
    <source>
        <dbReference type="ARBA" id="ARBA00022946"/>
    </source>
</evidence>
<evidence type="ECO:0000256" key="1">
    <source>
        <dbReference type="ARBA" id="ARBA00001938"/>
    </source>
</evidence>
<feature type="region of interest" description="Disordered" evidence="11">
    <location>
        <begin position="1"/>
        <end position="30"/>
    </location>
</feature>
<reference evidence="13" key="1">
    <citation type="submission" date="2021-07" db="EMBL/GenBank/DDBJ databases">
        <authorList>
            <person name="Branca A.L. A."/>
        </authorList>
    </citation>
    <scope>NUCLEOTIDE SEQUENCE</scope>
</reference>
<comment type="cofactor">
    <cofactor evidence="1">
        <name>(R)-lipoate</name>
        <dbReference type="ChEBI" id="CHEBI:83088"/>
    </cofactor>
</comment>
<dbReference type="NCBIfam" id="TIGR01347">
    <property type="entry name" value="sucB"/>
    <property type="match status" value="1"/>
</dbReference>
<comment type="similarity">
    <text evidence="3">Belongs to the 2-oxoacid dehydrogenase family.</text>
</comment>
<dbReference type="PROSITE" id="PS50968">
    <property type="entry name" value="BIOTINYL_LIPOYL"/>
    <property type="match status" value="1"/>
</dbReference>
<feature type="compositionally biased region" description="Basic and acidic residues" evidence="11">
    <location>
        <begin position="138"/>
        <end position="163"/>
    </location>
</feature>
<dbReference type="PANTHER" id="PTHR43416">
    <property type="entry name" value="DIHYDROLIPOYLLYSINE-RESIDUE SUCCINYLTRANSFERASE COMPONENT OF 2-OXOGLUTARATE DEHYDROGENASE COMPLEX, MITOCHONDRIAL-RELATED"/>
    <property type="match status" value="1"/>
</dbReference>
<dbReference type="Pfam" id="PF00198">
    <property type="entry name" value="2-oxoacid_dh"/>
    <property type="match status" value="1"/>
</dbReference>
<evidence type="ECO:0000313" key="14">
    <source>
        <dbReference type="Proteomes" id="UP001153618"/>
    </source>
</evidence>
<proteinExistence type="inferred from homology"/>
<dbReference type="AlphaFoldDB" id="A0A9W4HN56"/>
<dbReference type="PROSITE" id="PS00189">
    <property type="entry name" value="LIPOYL"/>
    <property type="match status" value="1"/>
</dbReference>
<accession>A0A9W4HN56</accession>
<dbReference type="InterPro" id="IPR050537">
    <property type="entry name" value="2-oxoacid_dehydrogenase"/>
</dbReference>
<keyword evidence="9" id="KW-0012">Acyltransferase</keyword>
<dbReference type="InterPro" id="IPR003016">
    <property type="entry name" value="2-oxoA_DH_lipoyl-BS"/>
</dbReference>